<accession>A0ABU3DCC1</accession>
<sequence>MVPSRASTVLHRTDEEARLPPVIAVLRSGLLSARLPSHPPAVRDFLVALGRRMDRSDVCEGLRTSTELVLAEVLNNIVEHARPDFAAPIDVTVRTGCDVRCRVIDRGTPMPGLAPPPGHRQSVDCPLEELSEGGYGWFLIRSLTRDLSYERRSGRNRLLFTVAATGNAE</sequence>
<proteinExistence type="predicted"/>
<keyword evidence="1" id="KW-0418">Kinase</keyword>
<feature type="domain" description="Histidine kinase/HSP90-like ATPase" evidence="2">
    <location>
        <begin position="37"/>
        <end position="161"/>
    </location>
</feature>
<name>A0ABU3DCC1_9RHOB</name>
<keyword evidence="4" id="KW-1185">Reference proteome</keyword>
<dbReference type="SUPFAM" id="SSF55874">
    <property type="entry name" value="ATPase domain of HSP90 chaperone/DNA topoisomerase II/histidine kinase"/>
    <property type="match status" value="1"/>
</dbReference>
<evidence type="ECO:0000256" key="1">
    <source>
        <dbReference type="ARBA" id="ARBA00022527"/>
    </source>
</evidence>
<keyword evidence="1" id="KW-0723">Serine/threonine-protein kinase</keyword>
<dbReference type="PANTHER" id="PTHR35526:SF3">
    <property type="entry name" value="ANTI-SIGMA-F FACTOR RSBW"/>
    <property type="match status" value="1"/>
</dbReference>
<gene>
    <name evidence="3" type="ORF">RM543_01605</name>
</gene>
<organism evidence="3 4">
    <name type="scientific">Tropicimonas omnivorans</name>
    <dbReference type="NCBI Taxonomy" id="3075590"/>
    <lineage>
        <taxon>Bacteria</taxon>
        <taxon>Pseudomonadati</taxon>
        <taxon>Pseudomonadota</taxon>
        <taxon>Alphaproteobacteria</taxon>
        <taxon>Rhodobacterales</taxon>
        <taxon>Roseobacteraceae</taxon>
        <taxon>Tropicimonas</taxon>
    </lineage>
</organism>
<dbReference type="InterPro" id="IPR003594">
    <property type="entry name" value="HATPase_dom"/>
</dbReference>
<protein>
    <submittedName>
        <fullName evidence="3">ATP-binding protein</fullName>
    </submittedName>
</protein>
<dbReference type="Proteomes" id="UP001265259">
    <property type="component" value="Unassembled WGS sequence"/>
</dbReference>
<dbReference type="InterPro" id="IPR036890">
    <property type="entry name" value="HATPase_C_sf"/>
</dbReference>
<evidence type="ECO:0000313" key="3">
    <source>
        <dbReference type="EMBL" id="MDT0681364.1"/>
    </source>
</evidence>
<keyword evidence="1" id="KW-0808">Transferase</keyword>
<reference evidence="3 4" key="1">
    <citation type="submission" date="2023-09" db="EMBL/GenBank/DDBJ databases">
        <authorList>
            <person name="Rey-Velasco X."/>
        </authorList>
    </citation>
    <scope>NUCLEOTIDE SEQUENCE [LARGE SCALE GENOMIC DNA]</scope>
    <source>
        <strain evidence="3 4">F158</strain>
    </source>
</reference>
<comment type="caution">
    <text evidence="3">The sequence shown here is derived from an EMBL/GenBank/DDBJ whole genome shotgun (WGS) entry which is preliminary data.</text>
</comment>
<evidence type="ECO:0000259" key="2">
    <source>
        <dbReference type="Pfam" id="PF13581"/>
    </source>
</evidence>
<keyword evidence="3" id="KW-0547">Nucleotide-binding</keyword>
<dbReference type="Gene3D" id="3.30.565.10">
    <property type="entry name" value="Histidine kinase-like ATPase, C-terminal domain"/>
    <property type="match status" value="1"/>
</dbReference>
<dbReference type="PANTHER" id="PTHR35526">
    <property type="entry name" value="ANTI-SIGMA-F FACTOR RSBW-RELATED"/>
    <property type="match status" value="1"/>
</dbReference>
<dbReference type="CDD" id="cd16936">
    <property type="entry name" value="HATPase_RsbW-like"/>
    <property type="match status" value="1"/>
</dbReference>
<dbReference type="InterPro" id="IPR050267">
    <property type="entry name" value="Anti-sigma-factor_SerPK"/>
</dbReference>
<dbReference type="Pfam" id="PF13581">
    <property type="entry name" value="HATPase_c_2"/>
    <property type="match status" value="1"/>
</dbReference>
<dbReference type="EMBL" id="JAVRHL010000001">
    <property type="protein sequence ID" value="MDT0681364.1"/>
    <property type="molecule type" value="Genomic_DNA"/>
</dbReference>
<evidence type="ECO:0000313" key="4">
    <source>
        <dbReference type="Proteomes" id="UP001265259"/>
    </source>
</evidence>
<dbReference type="GO" id="GO:0005524">
    <property type="term" value="F:ATP binding"/>
    <property type="evidence" value="ECO:0007669"/>
    <property type="project" value="UniProtKB-KW"/>
</dbReference>
<keyword evidence="3" id="KW-0067">ATP-binding</keyword>